<evidence type="ECO:0000256" key="4">
    <source>
        <dbReference type="ARBA" id="ARBA00023143"/>
    </source>
</evidence>
<dbReference type="NCBIfam" id="TIGR01395">
    <property type="entry name" value="FlgC"/>
    <property type="match status" value="1"/>
</dbReference>
<name>A1T0J5_PSYIN</name>
<feature type="domain" description="Flagellar basal-body/hook protein C-terminal" evidence="8">
    <location>
        <begin position="97"/>
        <end position="138"/>
    </location>
</feature>
<dbReference type="HOGENOM" id="CLU_123272_1_0_6"/>
<reference evidence="9 10" key="1">
    <citation type="submission" date="2007-01" db="EMBL/GenBank/DDBJ databases">
        <title>Complete sequence of Psychromonas ingrahamii 37.</title>
        <authorList>
            <consortium name="US DOE Joint Genome Institute"/>
            <person name="Copeland A."/>
            <person name="Lucas S."/>
            <person name="Lapidus A."/>
            <person name="Barry K."/>
            <person name="Detter J.C."/>
            <person name="Glavina del Rio T."/>
            <person name="Hammon N."/>
            <person name="Israni S."/>
            <person name="Dalin E."/>
            <person name="Tice H."/>
            <person name="Pitluck S."/>
            <person name="Thompson L.S."/>
            <person name="Brettin T."/>
            <person name="Bruce D."/>
            <person name="Han C."/>
            <person name="Tapia R."/>
            <person name="Schmutz J."/>
            <person name="Larimer F."/>
            <person name="Land M."/>
            <person name="Hauser L."/>
            <person name="Kyrpides N."/>
            <person name="Ivanova N."/>
            <person name="Staley J."/>
            <person name="Richardson P."/>
        </authorList>
    </citation>
    <scope>NUCLEOTIDE SEQUENCE [LARGE SCALE GENOMIC DNA]</scope>
    <source>
        <strain evidence="9 10">37</strain>
    </source>
</reference>
<dbReference type="InterPro" id="IPR019776">
    <property type="entry name" value="Flagellar_basal_body_rod_CS"/>
</dbReference>
<evidence type="ECO:0000256" key="5">
    <source>
        <dbReference type="ARBA" id="ARBA00025933"/>
    </source>
</evidence>
<dbReference type="RefSeq" id="WP_011771808.1">
    <property type="nucleotide sequence ID" value="NC_008709.1"/>
</dbReference>
<evidence type="ECO:0000313" key="9">
    <source>
        <dbReference type="EMBL" id="ABM05260.1"/>
    </source>
</evidence>
<keyword evidence="9" id="KW-0966">Cell projection</keyword>
<dbReference type="AlphaFoldDB" id="A1T0J5"/>
<accession>A1T0J5</accession>
<dbReference type="eggNOG" id="COG1558">
    <property type="taxonomic scope" value="Bacteria"/>
</dbReference>
<comment type="subunit">
    <text evidence="5 6">The basal body constitutes a major portion of the flagellar organelle and consists of four rings (L,P,S, and M) mounted on a central rod. The rod consists of about 26 subunits of FlgG in the distal portion, and FlgB, FlgC and FlgF are thought to build up the proximal portion of the rod with about 6 subunits each.</text>
</comment>
<dbReference type="PANTHER" id="PTHR30435:SF29">
    <property type="entry name" value="FLAGELLAR BASAL-BODY ROD PROTEIN FLGC"/>
    <property type="match status" value="1"/>
</dbReference>
<evidence type="ECO:0000259" key="8">
    <source>
        <dbReference type="Pfam" id="PF06429"/>
    </source>
</evidence>
<keyword evidence="4 6" id="KW-0975">Bacterial flagellum</keyword>
<dbReference type="EMBL" id="CP000510">
    <property type="protein sequence ID" value="ABM05260.1"/>
    <property type="molecule type" value="Genomic_DNA"/>
</dbReference>
<evidence type="ECO:0000256" key="3">
    <source>
        <dbReference type="ARBA" id="ARBA00017941"/>
    </source>
</evidence>
<evidence type="ECO:0000256" key="2">
    <source>
        <dbReference type="ARBA" id="ARBA00009677"/>
    </source>
</evidence>
<dbReference type="InterPro" id="IPR010930">
    <property type="entry name" value="Flg_bb/hook_C_dom"/>
</dbReference>
<gene>
    <name evidence="9" type="ordered locus">Ping_3577</name>
</gene>
<dbReference type="PANTHER" id="PTHR30435">
    <property type="entry name" value="FLAGELLAR PROTEIN"/>
    <property type="match status" value="1"/>
</dbReference>
<dbReference type="Pfam" id="PF06429">
    <property type="entry name" value="Flg_bbr_C"/>
    <property type="match status" value="1"/>
</dbReference>
<keyword evidence="9" id="KW-0969">Cilium</keyword>
<feature type="domain" description="Flagellar basal body rod protein N-terminal" evidence="7">
    <location>
        <begin position="8"/>
        <end position="32"/>
    </location>
</feature>
<dbReference type="OrthoDB" id="9794148at2"/>
<organism evidence="9 10">
    <name type="scientific">Psychromonas ingrahamii (strain DSM 17664 / CCUG 51855 / 37)</name>
    <dbReference type="NCBI Taxonomy" id="357804"/>
    <lineage>
        <taxon>Bacteria</taxon>
        <taxon>Pseudomonadati</taxon>
        <taxon>Pseudomonadota</taxon>
        <taxon>Gammaproteobacteria</taxon>
        <taxon>Alteromonadales</taxon>
        <taxon>Psychromonadaceae</taxon>
        <taxon>Psychromonas</taxon>
    </lineage>
</organism>
<evidence type="ECO:0000256" key="1">
    <source>
        <dbReference type="ARBA" id="ARBA00004117"/>
    </source>
</evidence>
<keyword evidence="9" id="KW-0282">Flagellum</keyword>
<comment type="subcellular location">
    <subcellularLocation>
        <location evidence="1 6">Bacterial flagellum basal body</location>
    </subcellularLocation>
</comment>
<protein>
    <recommendedName>
        <fullName evidence="3 6">Flagellar basal-body rod protein FlgC</fullName>
    </recommendedName>
</protein>
<dbReference type="Pfam" id="PF00460">
    <property type="entry name" value="Flg_bb_rod"/>
    <property type="match status" value="1"/>
</dbReference>
<dbReference type="PROSITE" id="PS00588">
    <property type="entry name" value="FLAGELLA_BB_ROD"/>
    <property type="match status" value="1"/>
</dbReference>
<evidence type="ECO:0000256" key="6">
    <source>
        <dbReference type="RuleBase" id="RU362062"/>
    </source>
</evidence>
<dbReference type="KEGG" id="pin:Ping_3577"/>
<evidence type="ECO:0000313" key="10">
    <source>
        <dbReference type="Proteomes" id="UP000000639"/>
    </source>
</evidence>
<dbReference type="STRING" id="357804.Ping_3577"/>
<evidence type="ECO:0000259" key="7">
    <source>
        <dbReference type="Pfam" id="PF00460"/>
    </source>
</evidence>
<sequence length="142" mass="15418">MSFQQIFLTAGSAMTAQTVRLNTISSNLANADSFSGNKEDVFKPLKPIFATIYNNMNNGSASNIRSAQVMVADVIATDSLTQQRHEPENPLANAEGNVFYSGIDVVSEMADMMSASRSFEMNVEVLNNAKSMQQSLISVLDI</sequence>
<keyword evidence="10" id="KW-1185">Reference proteome</keyword>
<dbReference type="InterPro" id="IPR001444">
    <property type="entry name" value="Flag_bb_rod_N"/>
</dbReference>
<proteinExistence type="inferred from homology"/>
<dbReference type="InterPro" id="IPR006299">
    <property type="entry name" value="FlgC"/>
</dbReference>
<comment type="similarity">
    <text evidence="2">Belongs to the flagella basal body rod proteins family.</text>
</comment>
<dbReference type="Proteomes" id="UP000000639">
    <property type="component" value="Chromosome"/>
</dbReference>
<dbReference type="GO" id="GO:0030694">
    <property type="term" value="C:bacterial-type flagellum basal body, rod"/>
    <property type="evidence" value="ECO:0007669"/>
    <property type="project" value="UniProtKB-UniRule"/>
</dbReference>
<dbReference type="GO" id="GO:0071978">
    <property type="term" value="P:bacterial-type flagellum-dependent swarming motility"/>
    <property type="evidence" value="ECO:0007669"/>
    <property type="project" value="TreeGrafter"/>
</dbReference>